<keyword evidence="4" id="KW-1185">Reference proteome</keyword>
<dbReference type="GO" id="GO:0016887">
    <property type="term" value="F:ATP hydrolysis activity"/>
    <property type="evidence" value="ECO:0007669"/>
    <property type="project" value="InterPro"/>
</dbReference>
<dbReference type="Pfam" id="PF07726">
    <property type="entry name" value="AAA_3"/>
    <property type="match status" value="1"/>
</dbReference>
<keyword evidence="3" id="KW-0378">Hydrolase</keyword>
<dbReference type="RefSeq" id="WP_144998670.1">
    <property type="nucleotide sequence ID" value="NZ_CP036281.1"/>
</dbReference>
<dbReference type="InterPro" id="IPR027417">
    <property type="entry name" value="P-loop_NTPase"/>
</dbReference>
<gene>
    <name evidence="3" type="primary">ravA_5</name>
    <name evidence="3" type="ORF">Pla110_42020</name>
</gene>
<dbReference type="EC" id="3.6.3.-" evidence="3"/>
<dbReference type="PANTHER" id="PTHR42759">
    <property type="entry name" value="MOXR FAMILY PROTEIN"/>
    <property type="match status" value="1"/>
</dbReference>
<feature type="domain" description="ATPase AAA-3" evidence="1">
    <location>
        <begin position="52"/>
        <end position="182"/>
    </location>
</feature>
<evidence type="ECO:0000313" key="3">
    <source>
        <dbReference type="EMBL" id="QDU82445.1"/>
    </source>
</evidence>
<evidence type="ECO:0000259" key="1">
    <source>
        <dbReference type="Pfam" id="PF07726"/>
    </source>
</evidence>
<organism evidence="3 4">
    <name type="scientific">Polystyrenella longa</name>
    <dbReference type="NCBI Taxonomy" id="2528007"/>
    <lineage>
        <taxon>Bacteria</taxon>
        <taxon>Pseudomonadati</taxon>
        <taxon>Planctomycetota</taxon>
        <taxon>Planctomycetia</taxon>
        <taxon>Planctomycetales</taxon>
        <taxon>Planctomycetaceae</taxon>
        <taxon>Polystyrenella</taxon>
    </lineage>
</organism>
<dbReference type="OrthoDB" id="9808397at2"/>
<dbReference type="PIRSF" id="PIRSF002849">
    <property type="entry name" value="AAA_ATPase_chaperone_MoxR_prd"/>
    <property type="match status" value="1"/>
</dbReference>
<dbReference type="PANTHER" id="PTHR42759:SF5">
    <property type="entry name" value="METHANOL DEHYDROGENASE REGULATOR"/>
    <property type="match status" value="1"/>
</dbReference>
<dbReference type="SUPFAM" id="SSF52540">
    <property type="entry name" value="P-loop containing nucleoside triphosphate hydrolases"/>
    <property type="match status" value="1"/>
</dbReference>
<sequence length="327" mass="36268">MTITSPTTNGPLIAVDEQLELISQLEETLNKALKGKTSVVRMVLVCLLSRGHLLIEDKPGLGKTTLAKALAAAISGHFARVQCTPDLLPSDITGFNIFNQKDHSFEFRKGPVFSDICLADEINRATPRTQSALLEAMAERQVTIDTHCHKLPPHFFVIATQNPSEQHGTFPLPEAQCDRFSMKLSIGYPGQIDEVAMLNAAIAKGEGEDSTSRRDSPLDLKTLAVIQNQVEKIEMKSLLLDYMVRFAKATREHPGLNLGISPRGLLIWQRTAQATAYLARRSYVIPEDLQETALPVLSVRLGFEYDEGETLLEELLRTVPLPEFDHK</sequence>
<reference evidence="3 4" key="1">
    <citation type="submission" date="2019-02" db="EMBL/GenBank/DDBJ databases">
        <title>Deep-cultivation of Planctomycetes and their phenomic and genomic characterization uncovers novel biology.</title>
        <authorList>
            <person name="Wiegand S."/>
            <person name="Jogler M."/>
            <person name="Boedeker C."/>
            <person name="Pinto D."/>
            <person name="Vollmers J."/>
            <person name="Rivas-Marin E."/>
            <person name="Kohn T."/>
            <person name="Peeters S.H."/>
            <person name="Heuer A."/>
            <person name="Rast P."/>
            <person name="Oberbeckmann S."/>
            <person name="Bunk B."/>
            <person name="Jeske O."/>
            <person name="Meyerdierks A."/>
            <person name="Storesund J.E."/>
            <person name="Kallscheuer N."/>
            <person name="Luecker S."/>
            <person name="Lage O.M."/>
            <person name="Pohl T."/>
            <person name="Merkel B.J."/>
            <person name="Hornburger P."/>
            <person name="Mueller R.-W."/>
            <person name="Bruemmer F."/>
            <person name="Labrenz M."/>
            <person name="Spormann A.M."/>
            <person name="Op den Camp H."/>
            <person name="Overmann J."/>
            <person name="Amann R."/>
            <person name="Jetten M.S.M."/>
            <person name="Mascher T."/>
            <person name="Medema M.H."/>
            <person name="Devos D.P."/>
            <person name="Kaster A.-K."/>
            <person name="Ovreas L."/>
            <person name="Rohde M."/>
            <person name="Galperin M.Y."/>
            <person name="Jogler C."/>
        </authorList>
    </citation>
    <scope>NUCLEOTIDE SEQUENCE [LARGE SCALE GENOMIC DNA]</scope>
    <source>
        <strain evidence="3 4">Pla110</strain>
    </source>
</reference>
<dbReference type="EMBL" id="CP036281">
    <property type="protein sequence ID" value="QDU82445.1"/>
    <property type="molecule type" value="Genomic_DNA"/>
</dbReference>
<protein>
    <submittedName>
        <fullName evidence="3">ATPase RavA</fullName>
        <ecNumber evidence="3">3.6.3.-</ecNumber>
    </submittedName>
</protein>
<proteinExistence type="predicted"/>
<dbReference type="KEGG" id="plon:Pla110_42020"/>
<dbReference type="InterPro" id="IPR041628">
    <property type="entry name" value="ChlI/MoxR_AAA_lid"/>
</dbReference>
<evidence type="ECO:0000259" key="2">
    <source>
        <dbReference type="Pfam" id="PF17863"/>
    </source>
</evidence>
<dbReference type="GO" id="GO:0005524">
    <property type="term" value="F:ATP binding"/>
    <property type="evidence" value="ECO:0007669"/>
    <property type="project" value="InterPro"/>
</dbReference>
<accession>A0A518CTB3</accession>
<name>A0A518CTB3_9PLAN</name>
<evidence type="ECO:0000313" key="4">
    <source>
        <dbReference type="Proteomes" id="UP000317178"/>
    </source>
</evidence>
<dbReference type="Pfam" id="PF17863">
    <property type="entry name" value="AAA_lid_2"/>
    <property type="match status" value="1"/>
</dbReference>
<dbReference type="Proteomes" id="UP000317178">
    <property type="component" value="Chromosome"/>
</dbReference>
<dbReference type="Gene3D" id="1.10.8.80">
    <property type="entry name" value="Magnesium chelatase subunit I, C-Terminal domain"/>
    <property type="match status" value="1"/>
</dbReference>
<feature type="domain" description="ChlI/MoxR AAA lid" evidence="2">
    <location>
        <begin position="249"/>
        <end position="305"/>
    </location>
</feature>
<dbReference type="Gene3D" id="3.40.50.300">
    <property type="entry name" value="P-loop containing nucleotide triphosphate hydrolases"/>
    <property type="match status" value="1"/>
</dbReference>
<dbReference type="InterPro" id="IPR050764">
    <property type="entry name" value="CbbQ/NirQ/NorQ/GpvN"/>
</dbReference>
<dbReference type="InterPro" id="IPR011703">
    <property type="entry name" value="ATPase_AAA-3"/>
</dbReference>
<dbReference type="AlphaFoldDB" id="A0A518CTB3"/>